<dbReference type="Pfam" id="PF10076">
    <property type="entry name" value="Phage_Mu_Gp48"/>
    <property type="match status" value="1"/>
</dbReference>
<protein>
    <recommendedName>
        <fullName evidence="3">DUF2313 domain-containing protein</fullName>
    </recommendedName>
</protein>
<evidence type="ECO:0008006" key="3">
    <source>
        <dbReference type="Google" id="ProtNLM"/>
    </source>
</evidence>
<dbReference type="RefSeq" id="WP_035379955.1">
    <property type="nucleotide sequence ID" value="NZ_AZQP01000024.1"/>
</dbReference>
<dbReference type="InterPro" id="IPR018755">
    <property type="entry name" value="Phage_Mu_Gp48"/>
</dbReference>
<comment type="caution">
    <text evidence="1">The sequence shown here is derived from an EMBL/GenBank/DDBJ whole genome shotgun (WGS) entry which is preliminary data.</text>
</comment>
<dbReference type="OrthoDB" id="1851194at2"/>
<accession>A0A017RV04</accession>
<dbReference type="STRING" id="1403537.Q428_08650"/>
<dbReference type="AlphaFoldDB" id="A0A017RV04"/>
<dbReference type="EMBL" id="AZQP01000024">
    <property type="protein sequence ID" value="EYE88259.1"/>
    <property type="molecule type" value="Genomic_DNA"/>
</dbReference>
<reference evidence="1 2" key="1">
    <citation type="journal article" date="2014" name="Genome Announc.">
        <title>Draft Genome Sequence of Fervidicella metallireducens Strain AeBT, an Iron-Reducing Thermoanaerobe from the Great Artesian Basin.</title>
        <authorList>
            <person name="Patel B.K."/>
        </authorList>
    </citation>
    <scope>NUCLEOTIDE SEQUENCE [LARGE SCALE GENOMIC DNA]</scope>
    <source>
        <strain evidence="1 2">AeB</strain>
    </source>
</reference>
<organism evidence="1 2">
    <name type="scientific">Fervidicella metallireducens AeB</name>
    <dbReference type="NCBI Taxonomy" id="1403537"/>
    <lineage>
        <taxon>Bacteria</taxon>
        <taxon>Bacillati</taxon>
        <taxon>Bacillota</taxon>
        <taxon>Clostridia</taxon>
        <taxon>Eubacteriales</taxon>
        <taxon>Clostridiaceae</taxon>
        <taxon>Fervidicella</taxon>
    </lineage>
</organism>
<sequence length="281" mass="32200">MFDYLDYLPPHLRDFKEYIALGETTGGQISLVQDGVVQIYRNRFIEEADLSTIMRWEKLFNIQSTSASLELRRQQVIAYFNMRAPITGKRLQTIIENITLCKCDINVKHDEFRFEIIIINSDVFINFPLIFTQVHKLKPANMLFDVIVETQVKAAVKVATEKYKYPYKLTGNDKVGTLPDIAYIGLNKDLELDLNTEEKAFSFKYEMTGTKPYTNVGGVLEPLNINLEPNGYGYTFKYDNVGTEPYENTEGALIQGDYAPEIEAESFKIVYRKCGTSNTRG</sequence>
<evidence type="ECO:0000313" key="2">
    <source>
        <dbReference type="Proteomes" id="UP000019681"/>
    </source>
</evidence>
<evidence type="ECO:0000313" key="1">
    <source>
        <dbReference type="EMBL" id="EYE88259.1"/>
    </source>
</evidence>
<dbReference type="Proteomes" id="UP000019681">
    <property type="component" value="Unassembled WGS sequence"/>
</dbReference>
<proteinExistence type="predicted"/>
<name>A0A017RV04_9CLOT</name>
<keyword evidence="2" id="KW-1185">Reference proteome</keyword>
<gene>
    <name evidence="1" type="ORF">Q428_08650</name>
</gene>